<dbReference type="AlphaFoldDB" id="A0A2S5B4Q9"/>
<evidence type="ECO:0000256" key="6">
    <source>
        <dbReference type="ARBA" id="ARBA00023132"/>
    </source>
</evidence>
<keyword evidence="4" id="KW-0653">Protein transport</keyword>
<gene>
    <name evidence="11" type="ORF">BMF94_5107</name>
</gene>
<comment type="subcellular location">
    <subcellularLocation>
        <location evidence="1">Nucleus</location>
        <location evidence="1">Nuclear pore complex</location>
    </subcellularLocation>
</comment>
<dbReference type="OrthoDB" id="3365060at2759"/>
<keyword evidence="2 8" id="KW-0813">Transport</keyword>
<dbReference type="InterPro" id="IPR012677">
    <property type="entry name" value="Nucleotide-bd_a/b_plait_sf"/>
</dbReference>
<feature type="compositionally biased region" description="Low complexity" evidence="9">
    <location>
        <begin position="85"/>
        <end position="95"/>
    </location>
</feature>
<keyword evidence="5" id="KW-0811">Translocation</keyword>
<dbReference type="GO" id="GO:0017056">
    <property type="term" value="F:structural constituent of nuclear pore"/>
    <property type="evidence" value="ECO:0007669"/>
    <property type="project" value="TreeGrafter"/>
</dbReference>
<sequence length="467" mass="47088">MFAQSTGQSQYRAGGQSGLFSTPQQSSPFGQPQQQQQQPYGSASTAQAGSTSTFGSQSTFAGPQFGGGNHGAVFGSTGQFGGAGSTSASGSTAAGGAFGSPYGGTGAMQSSSTGTPGQKRAYLPGYLSSGAAAQHADSSPQVNSEDRSWDSPARKASMSGSPATRFGGGSLFGPTSGTPSKSPRMSSYTAPPRKSAYRQEIEEDAPPVASLHEFDGAESCVNQSEDCIRDPSDRIASHSSRQTASHDPTASPFAASGLALPSAHGSTGSDGYAVHVFGFPASATDLVLDFFAQFGEIVSKSPSTEGGNWVTIVYAQAWSAARAARRNGEVLGGVLMIGVKAVDEDGLKRALAGAEGGHELAPSASSSAPTPRPSSSNNNNHNNGGTSTPSGVGRPVNVLGPQAAFKAAPTPTRKGFLGLGGAAAPSTPGNADPHASLFAEKSKQAALAQQPQQKGVLGKVSDMVFGW</sequence>
<evidence type="ECO:0000256" key="5">
    <source>
        <dbReference type="ARBA" id="ARBA00023010"/>
    </source>
</evidence>
<proteinExistence type="predicted"/>
<evidence type="ECO:0000313" key="11">
    <source>
        <dbReference type="EMBL" id="POY71746.1"/>
    </source>
</evidence>
<evidence type="ECO:0000256" key="4">
    <source>
        <dbReference type="ARBA" id="ARBA00022927"/>
    </source>
</evidence>
<feature type="compositionally biased region" description="Polar residues" evidence="9">
    <location>
        <begin position="173"/>
        <end position="189"/>
    </location>
</feature>
<dbReference type="GO" id="GO:0005543">
    <property type="term" value="F:phospholipid binding"/>
    <property type="evidence" value="ECO:0007669"/>
    <property type="project" value="TreeGrafter"/>
</dbReference>
<dbReference type="GO" id="GO:0003676">
    <property type="term" value="F:nucleic acid binding"/>
    <property type="evidence" value="ECO:0007669"/>
    <property type="project" value="InterPro"/>
</dbReference>
<feature type="compositionally biased region" description="Low complexity" evidence="9">
    <location>
        <begin position="23"/>
        <end position="62"/>
    </location>
</feature>
<evidence type="ECO:0000256" key="3">
    <source>
        <dbReference type="ARBA" id="ARBA00022816"/>
    </source>
</evidence>
<evidence type="ECO:0000313" key="12">
    <source>
        <dbReference type="Proteomes" id="UP000237144"/>
    </source>
</evidence>
<keyword evidence="12" id="KW-1185">Reference proteome</keyword>
<evidence type="ECO:0000256" key="7">
    <source>
        <dbReference type="ARBA" id="ARBA00023242"/>
    </source>
</evidence>
<dbReference type="GO" id="GO:0051028">
    <property type="term" value="P:mRNA transport"/>
    <property type="evidence" value="ECO:0007669"/>
    <property type="project" value="UniProtKB-UniRule"/>
</dbReference>
<evidence type="ECO:0000256" key="2">
    <source>
        <dbReference type="ARBA" id="ARBA00022448"/>
    </source>
</evidence>
<feature type="region of interest" description="Disordered" evidence="9">
    <location>
        <begin position="357"/>
        <end position="397"/>
    </location>
</feature>
<dbReference type="InterPro" id="IPR035979">
    <property type="entry name" value="RBD_domain_sf"/>
</dbReference>
<feature type="compositionally biased region" description="Low complexity" evidence="9">
    <location>
        <begin position="359"/>
        <end position="391"/>
    </location>
</feature>
<comment type="caution">
    <text evidence="11">The sequence shown here is derived from an EMBL/GenBank/DDBJ whole genome shotgun (WGS) entry which is preliminary data.</text>
</comment>
<dbReference type="EMBL" id="PJQD01000072">
    <property type="protein sequence ID" value="POY71746.1"/>
    <property type="molecule type" value="Genomic_DNA"/>
</dbReference>
<feature type="compositionally biased region" description="Polar residues" evidence="9">
    <location>
        <begin position="107"/>
        <end position="116"/>
    </location>
</feature>
<keyword evidence="6 8" id="KW-0906">Nuclear pore complex</keyword>
<reference evidence="11 12" key="1">
    <citation type="journal article" date="2018" name="Front. Microbiol.">
        <title>Prospects for Fungal Bioremediation of Acidic Radioactive Waste Sites: Characterization and Genome Sequence of Rhodotorula taiwanensis MD1149.</title>
        <authorList>
            <person name="Tkavc R."/>
            <person name="Matrosova V.Y."/>
            <person name="Grichenko O.E."/>
            <person name="Gostincar C."/>
            <person name="Volpe R.P."/>
            <person name="Klimenkova P."/>
            <person name="Gaidamakova E.K."/>
            <person name="Zhou C.E."/>
            <person name="Stewart B.J."/>
            <person name="Lyman M.G."/>
            <person name="Malfatti S.A."/>
            <person name="Rubinfeld B."/>
            <person name="Courtot M."/>
            <person name="Singh J."/>
            <person name="Dalgard C.L."/>
            <person name="Hamilton T."/>
            <person name="Frey K.G."/>
            <person name="Gunde-Cimerman N."/>
            <person name="Dugan L."/>
            <person name="Daly M.J."/>
        </authorList>
    </citation>
    <scope>NUCLEOTIDE SEQUENCE [LARGE SCALE GENOMIC DNA]</scope>
    <source>
        <strain evidence="11 12">MD1149</strain>
    </source>
</reference>
<dbReference type="GO" id="GO:0006999">
    <property type="term" value="P:nuclear pore organization"/>
    <property type="evidence" value="ECO:0007669"/>
    <property type="project" value="TreeGrafter"/>
</dbReference>
<name>A0A2S5B4Q9_9BASI</name>
<dbReference type="PROSITE" id="PS51472">
    <property type="entry name" value="RRM_NUP35"/>
    <property type="match status" value="1"/>
</dbReference>
<dbReference type="PANTHER" id="PTHR21527:SF6">
    <property type="entry name" value="NUCLEOPORIN NUP35"/>
    <property type="match status" value="1"/>
</dbReference>
<dbReference type="STRING" id="741276.A0A2S5B4Q9"/>
<evidence type="ECO:0000256" key="1">
    <source>
        <dbReference type="ARBA" id="ARBA00004567"/>
    </source>
</evidence>
<dbReference type="InterPro" id="IPR007846">
    <property type="entry name" value="RRM_NUP35_dom"/>
</dbReference>
<dbReference type="GO" id="GO:0006607">
    <property type="term" value="P:NLS-bearing protein import into nucleus"/>
    <property type="evidence" value="ECO:0007669"/>
    <property type="project" value="TreeGrafter"/>
</dbReference>
<feature type="compositionally biased region" description="Gly residues" evidence="9">
    <location>
        <begin position="96"/>
        <end position="106"/>
    </location>
</feature>
<feature type="compositionally biased region" description="Polar residues" evidence="9">
    <location>
        <begin position="237"/>
        <end position="248"/>
    </location>
</feature>
<feature type="compositionally biased region" description="Basic and acidic residues" evidence="9">
    <location>
        <begin position="144"/>
        <end position="153"/>
    </location>
</feature>
<evidence type="ECO:0000256" key="8">
    <source>
        <dbReference type="PROSITE-ProRule" id="PRU00804"/>
    </source>
</evidence>
<evidence type="ECO:0000256" key="9">
    <source>
        <dbReference type="SAM" id="MobiDB-lite"/>
    </source>
</evidence>
<dbReference type="GO" id="GO:0044613">
    <property type="term" value="C:nuclear pore central transport channel"/>
    <property type="evidence" value="ECO:0007669"/>
    <property type="project" value="TreeGrafter"/>
</dbReference>
<dbReference type="SUPFAM" id="SSF54928">
    <property type="entry name" value="RNA-binding domain, RBD"/>
    <property type="match status" value="1"/>
</dbReference>
<feature type="domain" description="RRM Nup35-type" evidence="10">
    <location>
        <begin position="268"/>
        <end position="349"/>
    </location>
</feature>
<dbReference type="Proteomes" id="UP000237144">
    <property type="component" value="Unassembled WGS sequence"/>
</dbReference>
<feature type="region of interest" description="Disordered" evidence="9">
    <location>
        <begin position="230"/>
        <end position="252"/>
    </location>
</feature>
<feature type="compositionally biased region" description="Polar residues" evidence="9">
    <location>
        <begin position="1"/>
        <end position="11"/>
    </location>
</feature>
<dbReference type="PANTHER" id="PTHR21527">
    <property type="entry name" value="NUCLEOPORIN NUP35"/>
    <property type="match status" value="1"/>
</dbReference>
<dbReference type="GO" id="GO:0044615">
    <property type="term" value="C:nuclear pore nuclear basket"/>
    <property type="evidence" value="ECO:0007669"/>
    <property type="project" value="TreeGrafter"/>
</dbReference>
<dbReference type="Gene3D" id="3.30.70.330">
    <property type="match status" value="1"/>
</dbReference>
<dbReference type="Pfam" id="PF05172">
    <property type="entry name" value="RRM_Nup35"/>
    <property type="match status" value="1"/>
</dbReference>
<accession>A0A2S5B4Q9</accession>
<feature type="region of interest" description="Disordered" evidence="9">
    <location>
        <begin position="1"/>
        <end position="196"/>
    </location>
</feature>
<feature type="region of interest" description="Disordered" evidence="9">
    <location>
        <begin position="416"/>
        <end position="435"/>
    </location>
</feature>
<keyword evidence="3 8" id="KW-0509">mRNA transport</keyword>
<organism evidence="11 12">
    <name type="scientific">Rhodotorula taiwanensis</name>
    <dbReference type="NCBI Taxonomy" id="741276"/>
    <lineage>
        <taxon>Eukaryota</taxon>
        <taxon>Fungi</taxon>
        <taxon>Dikarya</taxon>
        <taxon>Basidiomycota</taxon>
        <taxon>Pucciniomycotina</taxon>
        <taxon>Microbotryomycetes</taxon>
        <taxon>Sporidiobolales</taxon>
        <taxon>Sporidiobolaceae</taxon>
        <taxon>Rhodotorula</taxon>
    </lineage>
</organism>
<keyword evidence="7 8" id="KW-0539">Nucleus</keyword>
<protein>
    <recommendedName>
        <fullName evidence="10">RRM Nup35-type domain-containing protein</fullName>
    </recommendedName>
</protein>
<evidence type="ECO:0000259" key="10">
    <source>
        <dbReference type="PROSITE" id="PS51472"/>
    </source>
</evidence>